<dbReference type="Proteomes" id="UP001050975">
    <property type="component" value="Unassembled WGS sequence"/>
</dbReference>
<reference evidence="1" key="1">
    <citation type="submission" date="2019-10" db="EMBL/GenBank/DDBJ databases">
        <title>Draft genome sequece of Microseira wollei NIES-4236.</title>
        <authorList>
            <person name="Yamaguchi H."/>
            <person name="Suzuki S."/>
            <person name="Kawachi M."/>
        </authorList>
    </citation>
    <scope>NUCLEOTIDE SEQUENCE</scope>
    <source>
        <strain evidence="1">NIES-4236</strain>
    </source>
</reference>
<gene>
    <name evidence="1" type="ORF">MiSe_47750</name>
</gene>
<dbReference type="RefSeq" id="WP_226585738.1">
    <property type="nucleotide sequence ID" value="NZ_BLAY01000080.1"/>
</dbReference>
<dbReference type="AlphaFoldDB" id="A0AAV3XKH7"/>
<dbReference type="Gene3D" id="6.10.10.120">
    <property type="entry name" value="Antitoxin ParD1-like"/>
    <property type="match status" value="1"/>
</dbReference>
<keyword evidence="2" id="KW-1185">Reference proteome</keyword>
<organism evidence="1 2">
    <name type="scientific">Microseira wollei NIES-4236</name>
    <dbReference type="NCBI Taxonomy" id="2530354"/>
    <lineage>
        <taxon>Bacteria</taxon>
        <taxon>Bacillati</taxon>
        <taxon>Cyanobacteriota</taxon>
        <taxon>Cyanophyceae</taxon>
        <taxon>Oscillatoriophycideae</taxon>
        <taxon>Aerosakkonematales</taxon>
        <taxon>Aerosakkonemataceae</taxon>
        <taxon>Microseira</taxon>
    </lineage>
</organism>
<evidence type="ECO:0000313" key="1">
    <source>
        <dbReference type="EMBL" id="GET40002.1"/>
    </source>
</evidence>
<accession>A0AAV3XKH7</accession>
<protein>
    <submittedName>
        <fullName evidence="1">Transcriptional regulators, CopG/Arc/MetJ family protein</fullName>
    </submittedName>
</protein>
<evidence type="ECO:0000313" key="2">
    <source>
        <dbReference type="Proteomes" id="UP001050975"/>
    </source>
</evidence>
<dbReference type="EMBL" id="BLAY01000080">
    <property type="protein sequence ID" value="GET40002.1"/>
    <property type="molecule type" value="Genomic_DNA"/>
</dbReference>
<comment type="caution">
    <text evidence="1">The sequence shown here is derived from an EMBL/GenBank/DDBJ whole genome shotgun (WGS) entry which is preliminary data.</text>
</comment>
<sequence>MNITLKPEQEIVVQNLLAQGEFQTVDEVINAALALLETERLAYQAWLVDTRAKVEEGIAALERGEVVDGETFVNQLRAKLQQAREAQ</sequence>
<proteinExistence type="predicted"/>
<name>A0AAV3XKH7_9CYAN</name>
<dbReference type="InterPro" id="IPR038296">
    <property type="entry name" value="ParD_sf"/>
</dbReference>